<dbReference type="SUPFAM" id="SSF56672">
    <property type="entry name" value="DNA/RNA polymerases"/>
    <property type="match status" value="1"/>
</dbReference>
<dbReference type="RefSeq" id="XP_056695167.1">
    <property type="nucleotide sequence ID" value="XM_056839189.1"/>
</dbReference>
<dbReference type="PANTHER" id="PTHR37984">
    <property type="entry name" value="PROTEIN CBG26694"/>
    <property type="match status" value="1"/>
</dbReference>
<dbReference type="PANTHER" id="PTHR37984:SF5">
    <property type="entry name" value="PROTEIN NYNRIN-LIKE"/>
    <property type="match status" value="1"/>
</dbReference>
<protein>
    <submittedName>
        <fullName evidence="3">Uncharacterized mitochondrial protein AtMg00860-like</fullName>
    </submittedName>
</protein>
<evidence type="ECO:0000256" key="1">
    <source>
        <dbReference type="SAM" id="MobiDB-lite"/>
    </source>
</evidence>
<dbReference type="InterPro" id="IPR043128">
    <property type="entry name" value="Rev_trsase/Diguanyl_cyclase"/>
</dbReference>
<gene>
    <name evidence="3" type="primary">LOC130469737</name>
</gene>
<evidence type="ECO:0000313" key="2">
    <source>
        <dbReference type="Proteomes" id="UP000813463"/>
    </source>
</evidence>
<dbReference type="InterPro" id="IPR050951">
    <property type="entry name" value="Retrovirus_Pol_polyprotein"/>
</dbReference>
<sequence>MVYLGPETFKRAYDIGVDIEDEQNNEVGADIKEDPYNDDQLSDDPASELEELRLMCEFLLEKVAFLGHYVSKEGVSVDPAKIQAMSEWPTPKNVSGIRSFQGLAGYYKRFARDFSKTARPMTNQMKKESKFEWSEKCEEALQI</sequence>
<reference evidence="2" key="1">
    <citation type="journal article" date="2021" name="Nat. Commun.">
        <title>Genomic analyses provide insights into spinach domestication and the genetic basis of agronomic traits.</title>
        <authorList>
            <person name="Cai X."/>
            <person name="Sun X."/>
            <person name="Xu C."/>
            <person name="Sun H."/>
            <person name="Wang X."/>
            <person name="Ge C."/>
            <person name="Zhang Z."/>
            <person name="Wang Q."/>
            <person name="Fei Z."/>
            <person name="Jiao C."/>
            <person name="Wang Q."/>
        </authorList>
    </citation>
    <scope>NUCLEOTIDE SEQUENCE [LARGE SCALE GENOMIC DNA]</scope>
    <source>
        <strain evidence="2">cv. Varoflay</strain>
    </source>
</reference>
<dbReference type="InterPro" id="IPR043502">
    <property type="entry name" value="DNA/RNA_pol_sf"/>
</dbReference>
<keyword evidence="2" id="KW-1185">Reference proteome</keyword>
<name>A0ABM3RHT9_SPIOL</name>
<dbReference type="GeneID" id="130469737"/>
<organism evidence="2 3">
    <name type="scientific">Spinacia oleracea</name>
    <name type="common">Spinach</name>
    <dbReference type="NCBI Taxonomy" id="3562"/>
    <lineage>
        <taxon>Eukaryota</taxon>
        <taxon>Viridiplantae</taxon>
        <taxon>Streptophyta</taxon>
        <taxon>Embryophyta</taxon>
        <taxon>Tracheophyta</taxon>
        <taxon>Spermatophyta</taxon>
        <taxon>Magnoliopsida</taxon>
        <taxon>eudicotyledons</taxon>
        <taxon>Gunneridae</taxon>
        <taxon>Pentapetalae</taxon>
        <taxon>Caryophyllales</taxon>
        <taxon>Chenopodiaceae</taxon>
        <taxon>Chenopodioideae</taxon>
        <taxon>Anserineae</taxon>
        <taxon>Spinacia</taxon>
    </lineage>
</organism>
<accession>A0ABM3RHT9</accession>
<evidence type="ECO:0000313" key="3">
    <source>
        <dbReference type="RefSeq" id="XP_056695167.1"/>
    </source>
</evidence>
<dbReference type="Gene3D" id="3.30.70.270">
    <property type="match status" value="1"/>
</dbReference>
<reference evidence="3" key="2">
    <citation type="submission" date="2025-08" db="UniProtKB">
        <authorList>
            <consortium name="RefSeq"/>
        </authorList>
    </citation>
    <scope>IDENTIFICATION</scope>
    <source>
        <tissue evidence="3">Leaf</tissue>
    </source>
</reference>
<proteinExistence type="predicted"/>
<dbReference type="Proteomes" id="UP000813463">
    <property type="component" value="Chromosome 3"/>
</dbReference>
<feature type="region of interest" description="Disordered" evidence="1">
    <location>
        <begin position="24"/>
        <end position="44"/>
    </location>
</feature>